<keyword evidence="4" id="KW-1185">Reference proteome</keyword>
<name>A0A9W4X463_9GLOM</name>
<protein>
    <submittedName>
        <fullName evidence="3">2727_t:CDS:1</fullName>
    </submittedName>
</protein>
<dbReference type="Pfam" id="PF18766">
    <property type="entry name" value="SWI2_SNF2"/>
    <property type="match status" value="1"/>
</dbReference>
<sequence length="189" mass="21661">MEKSSFKGGVNNHTTGSGKSDTMAFLANQLRRKHADCTIIVITDRNELDRQIYERFREYEGTFFTLGDLVIIEDINKLKKSLEKEPNQGKIIFALVQKFQDLVDLKENKITFENKAGVFVFIDEAHRSQNLIVDAENKKVSFTATPIEGKTYEEIGPPIHTYSANQAIQNEIIVNIIYEEAYKFLPETH</sequence>
<dbReference type="Gene3D" id="3.40.50.300">
    <property type="entry name" value="P-loop containing nucleotide triphosphate hydrolases"/>
    <property type="match status" value="1"/>
</dbReference>
<dbReference type="GO" id="GO:0009307">
    <property type="term" value="P:DNA restriction-modification system"/>
    <property type="evidence" value="ECO:0007669"/>
    <property type="project" value="UniProtKB-KW"/>
</dbReference>
<dbReference type="PROSITE" id="PS51192">
    <property type="entry name" value="HELICASE_ATP_BIND_1"/>
    <property type="match status" value="1"/>
</dbReference>
<proteinExistence type="predicted"/>
<evidence type="ECO:0000313" key="4">
    <source>
        <dbReference type="Proteomes" id="UP001153678"/>
    </source>
</evidence>
<dbReference type="PANTHER" id="PTHR30195:SF15">
    <property type="entry name" value="TYPE I RESTRICTION ENZYME HINDI ENDONUCLEASE SUBUNIT"/>
    <property type="match status" value="1"/>
</dbReference>
<dbReference type="InterPro" id="IPR027417">
    <property type="entry name" value="P-loop_NTPase"/>
</dbReference>
<accession>A0A9W4X463</accession>
<evidence type="ECO:0000259" key="2">
    <source>
        <dbReference type="PROSITE" id="PS51192"/>
    </source>
</evidence>
<comment type="caution">
    <text evidence="3">The sequence shown here is derived from an EMBL/GenBank/DDBJ whole genome shotgun (WGS) entry which is preliminary data.</text>
</comment>
<dbReference type="InterPro" id="IPR014001">
    <property type="entry name" value="Helicase_ATP-bd"/>
</dbReference>
<dbReference type="Proteomes" id="UP001153678">
    <property type="component" value="Unassembled WGS sequence"/>
</dbReference>
<gene>
    <name evidence="3" type="ORF">FWILDA_LOCUS16281</name>
</gene>
<dbReference type="SUPFAM" id="SSF52540">
    <property type="entry name" value="P-loop containing nucleoside triphosphate hydrolases"/>
    <property type="match status" value="1"/>
</dbReference>
<dbReference type="OrthoDB" id="2419400at2759"/>
<feature type="domain" description="Helicase ATP-binding" evidence="2">
    <location>
        <begin position="1"/>
        <end position="164"/>
    </location>
</feature>
<dbReference type="InterPro" id="IPR051268">
    <property type="entry name" value="Type-I_R_enzyme_R_subunit"/>
</dbReference>
<keyword evidence="1" id="KW-0680">Restriction system</keyword>
<dbReference type="AlphaFoldDB" id="A0A9W4X463"/>
<evidence type="ECO:0000256" key="1">
    <source>
        <dbReference type="ARBA" id="ARBA00022747"/>
    </source>
</evidence>
<dbReference type="PANTHER" id="PTHR30195">
    <property type="entry name" value="TYPE I SITE-SPECIFIC DEOXYRIBONUCLEASE PROTEIN SUBUNIT M AND R"/>
    <property type="match status" value="1"/>
</dbReference>
<dbReference type="InterPro" id="IPR040980">
    <property type="entry name" value="SWI2_SNF2"/>
</dbReference>
<reference evidence="3" key="1">
    <citation type="submission" date="2022-08" db="EMBL/GenBank/DDBJ databases">
        <authorList>
            <person name="Kallberg Y."/>
            <person name="Tangrot J."/>
            <person name="Rosling A."/>
        </authorList>
    </citation>
    <scope>NUCLEOTIDE SEQUENCE</scope>
    <source>
        <strain evidence="3">Wild A</strain>
    </source>
</reference>
<evidence type="ECO:0000313" key="3">
    <source>
        <dbReference type="EMBL" id="CAI2193847.1"/>
    </source>
</evidence>
<dbReference type="EMBL" id="CAMKVN010010103">
    <property type="protein sequence ID" value="CAI2193847.1"/>
    <property type="molecule type" value="Genomic_DNA"/>
</dbReference>
<organism evidence="3 4">
    <name type="scientific">Funneliformis geosporum</name>
    <dbReference type="NCBI Taxonomy" id="1117311"/>
    <lineage>
        <taxon>Eukaryota</taxon>
        <taxon>Fungi</taxon>
        <taxon>Fungi incertae sedis</taxon>
        <taxon>Mucoromycota</taxon>
        <taxon>Glomeromycotina</taxon>
        <taxon>Glomeromycetes</taxon>
        <taxon>Glomerales</taxon>
        <taxon>Glomeraceae</taxon>
        <taxon>Funneliformis</taxon>
    </lineage>
</organism>